<evidence type="ECO:0000256" key="10">
    <source>
        <dbReference type="ARBA" id="ARBA00023136"/>
    </source>
</evidence>
<keyword evidence="9 12" id="KW-1133">Transmembrane helix</keyword>
<evidence type="ECO:0000259" key="15">
    <source>
        <dbReference type="PROSITE" id="PS50990"/>
    </source>
</evidence>
<evidence type="ECO:0000259" key="13">
    <source>
        <dbReference type="PROSITE" id="PS50893"/>
    </source>
</evidence>
<name>A0A4Z0NU92_9HYPH</name>
<dbReference type="AlphaFoldDB" id="A0A4Z0NU92"/>
<evidence type="ECO:0000256" key="5">
    <source>
        <dbReference type="ARBA" id="ARBA00022692"/>
    </source>
</evidence>
<keyword evidence="4" id="KW-1003">Cell membrane</keyword>
<dbReference type="Pfam" id="PF00664">
    <property type="entry name" value="ABC_membrane"/>
    <property type="match status" value="1"/>
</dbReference>
<dbReference type="GO" id="GO:0043213">
    <property type="term" value="P:bacteriocin transport"/>
    <property type="evidence" value="ECO:0007669"/>
    <property type="project" value="UniProtKB-KW"/>
</dbReference>
<proteinExistence type="inferred from homology"/>
<feature type="transmembrane region" description="Helical" evidence="12">
    <location>
        <begin position="400"/>
        <end position="423"/>
    </location>
</feature>
<evidence type="ECO:0000256" key="9">
    <source>
        <dbReference type="ARBA" id="ARBA00022989"/>
    </source>
</evidence>
<feature type="transmembrane region" description="Helical" evidence="12">
    <location>
        <begin position="181"/>
        <end position="206"/>
    </location>
</feature>
<evidence type="ECO:0000313" key="17">
    <source>
        <dbReference type="Proteomes" id="UP000297535"/>
    </source>
</evidence>
<dbReference type="PROSITE" id="PS50929">
    <property type="entry name" value="ABC_TM1F"/>
    <property type="match status" value="1"/>
</dbReference>
<dbReference type="Gene3D" id="3.90.70.10">
    <property type="entry name" value="Cysteine proteinases"/>
    <property type="match status" value="1"/>
</dbReference>
<dbReference type="OrthoDB" id="9787557at2"/>
<protein>
    <submittedName>
        <fullName evidence="16">ATP-binding cassette domain-containing protein</fullName>
    </submittedName>
</protein>
<dbReference type="FunFam" id="3.40.50.300:FF:000299">
    <property type="entry name" value="ABC transporter ATP-binding protein/permease"/>
    <property type="match status" value="1"/>
</dbReference>
<evidence type="ECO:0000256" key="4">
    <source>
        <dbReference type="ARBA" id="ARBA00022475"/>
    </source>
</evidence>
<dbReference type="SMART" id="SM00382">
    <property type="entry name" value="AAA"/>
    <property type="match status" value="1"/>
</dbReference>
<evidence type="ECO:0000256" key="7">
    <source>
        <dbReference type="ARBA" id="ARBA00022840"/>
    </source>
</evidence>
<feature type="transmembrane region" description="Helical" evidence="12">
    <location>
        <begin position="323"/>
        <end position="343"/>
    </location>
</feature>
<dbReference type="GO" id="GO:0006508">
    <property type="term" value="P:proteolysis"/>
    <property type="evidence" value="ECO:0007669"/>
    <property type="project" value="InterPro"/>
</dbReference>
<dbReference type="Proteomes" id="UP000297535">
    <property type="component" value="Unassembled WGS sequence"/>
</dbReference>
<dbReference type="InterPro" id="IPR027417">
    <property type="entry name" value="P-loop_NTPase"/>
</dbReference>
<gene>
    <name evidence="16" type="ORF">EU555_05515</name>
</gene>
<dbReference type="GO" id="GO:0016887">
    <property type="term" value="F:ATP hydrolysis activity"/>
    <property type="evidence" value="ECO:0007669"/>
    <property type="project" value="InterPro"/>
</dbReference>
<keyword evidence="7 16" id="KW-0067">ATP-binding</keyword>
<keyword evidence="10 12" id="KW-0472">Membrane</keyword>
<dbReference type="PROSITE" id="PS50893">
    <property type="entry name" value="ABC_TRANSPORTER_2"/>
    <property type="match status" value="1"/>
</dbReference>
<feature type="domain" description="ABC transmembrane type-1" evidence="14">
    <location>
        <begin position="183"/>
        <end position="464"/>
    </location>
</feature>
<feature type="domain" description="ABC transporter" evidence="13">
    <location>
        <begin position="500"/>
        <end position="733"/>
    </location>
</feature>
<evidence type="ECO:0000259" key="14">
    <source>
        <dbReference type="PROSITE" id="PS50929"/>
    </source>
</evidence>
<dbReference type="SUPFAM" id="SSF52540">
    <property type="entry name" value="P-loop containing nucleoside triphosphate hydrolases"/>
    <property type="match status" value="1"/>
</dbReference>
<dbReference type="EMBL" id="SRLB01000004">
    <property type="protein sequence ID" value="TGE01065.1"/>
    <property type="molecule type" value="Genomic_DNA"/>
</dbReference>
<dbReference type="Pfam" id="PF00005">
    <property type="entry name" value="ABC_tran"/>
    <property type="match status" value="1"/>
</dbReference>
<comment type="similarity">
    <text evidence="2">Belongs to the ABC transporter superfamily.</text>
</comment>
<dbReference type="PROSITE" id="PS50990">
    <property type="entry name" value="PEPTIDASE_C39"/>
    <property type="match status" value="1"/>
</dbReference>
<dbReference type="PANTHER" id="PTHR24221">
    <property type="entry name" value="ATP-BINDING CASSETTE SUB-FAMILY B"/>
    <property type="match status" value="1"/>
</dbReference>
<dbReference type="GO" id="GO:0015031">
    <property type="term" value="P:protein transport"/>
    <property type="evidence" value="ECO:0007669"/>
    <property type="project" value="UniProtKB-KW"/>
</dbReference>
<dbReference type="SUPFAM" id="SSF90123">
    <property type="entry name" value="ABC transporter transmembrane region"/>
    <property type="match status" value="1"/>
</dbReference>
<evidence type="ECO:0000256" key="12">
    <source>
        <dbReference type="SAM" id="Phobius"/>
    </source>
</evidence>
<dbReference type="Pfam" id="PF03412">
    <property type="entry name" value="Peptidase_C39"/>
    <property type="match status" value="1"/>
</dbReference>
<dbReference type="Gene3D" id="3.40.50.300">
    <property type="entry name" value="P-loop containing nucleotide triphosphate hydrolases"/>
    <property type="match status" value="1"/>
</dbReference>
<keyword evidence="11" id="KW-0080">Bacteriocin transport</keyword>
<keyword evidence="17" id="KW-1185">Reference proteome</keyword>
<dbReference type="InterPro" id="IPR017871">
    <property type="entry name" value="ABC_transporter-like_CS"/>
</dbReference>
<reference evidence="16 17" key="1">
    <citation type="submission" date="2019-04" db="EMBL/GenBank/DDBJ databases">
        <authorList>
            <person name="Feng G."/>
            <person name="Zhu H."/>
        </authorList>
    </citation>
    <scope>NUCLEOTIDE SEQUENCE [LARGE SCALE GENOMIC DNA]</scope>
    <source>
        <strain evidence="16 17">6HR-1</strain>
    </source>
</reference>
<keyword evidence="5 12" id="KW-0812">Transmembrane</keyword>
<dbReference type="InterPro" id="IPR036640">
    <property type="entry name" value="ABC1_TM_sf"/>
</dbReference>
<comment type="subcellular location">
    <subcellularLocation>
        <location evidence="1">Cell membrane</location>
        <topology evidence="1">Multi-pass membrane protein</topology>
    </subcellularLocation>
</comment>
<feature type="transmembrane region" description="Helical" evidence="12">
    <location>
        <begin position="292"/>
        <end position="317"/>
    </location>
</feature>
<evidence type="ECO:0000256" key="11">
    <source>
        <dbReference type="ARBA" id="ARBA00043264"/>
    </source>
</evidence>
<keyword evidence="8" id="KW-0653">Protein transport</keyword>
<evidence type="ECO:0000256" key="3">
    <source>
        <dbReference type="ARBA" id="ARBA00022448"/>
    </source>
</evidence>
<dbReference type="PANTHER" id="PTHR24221:SF654">
    <property type="entry name" value="ATP-BINDING CASSETTE SUB-FAMILY B MEMBER 6"/>
    <property type="match status" value="1"/>
</dbReference>
<dbReference type="InterPro" id="IPR005074">
    <property type="entry name" value="Peptidase_C39"/>
</dbReference>
<dbReference type="GO" id="GO:0140359">
    <property type="term" value="F:ABC-type transporter activity"/>
    <property type="evidence" value="ECO:0007669"/>
    <property type="project" value="InterPro"/>
</dbReference>
<dbReference type="GO" id="GO:0005886">
    <property type="term" value="C:plasma membrane"/>
    <property type="evidence" value="ECO:0007669"/>
    <property type="project" value="UniProtKB-SubCell"/>
</dbReference>
<evidence type="ECO:0000256" key="2">
    <source>
        <dbReference type="ARBA" id="ARBA00005417"/>
    </source>
</evidence>
<evidence type="ECO:0000256" key="1">
    <source>
        <dbReference type="ARBA" id="ARBA00004651"/>
    </source>
</evidence>
<feature type="transmembrane region" description="Helical" evidence="12">
    <location>
        <begin position="435"/>
        <end position="458"/>
    </location>
</feature>
<dbReference type="InterPro" id="IPR011527">
    <property type="entry name" value="ABC1_TM_dom"/>
</dbReference>
<dbReference type="GO" id="GO:0008233">
    <property type="term" value="F:peptidase activity"/>
    <property type="evidence" value="ECO:0007669"/>
    <property type="project" value="InterPro"/>
</dbReference>
<dbReference type="PROSITE" id="PS00211">
    <property type="entry name" value="ABC_TRANSPORTER_1"/>
    <property type="match status" value="1"/>
</dbReference>
<sequence>MSAGPAVAPAVSRKPAMSWRPRRRVRVPTFLQQEAAECGAACLAMILAAHGRWLTLAETRELCGVGRDGVRASRILRAARALGLIARGLRVEPGDLATLPTPFVAYWNFNHFVVVERYRPGGRSAINDPAVGPRQVGRQEFEDAFTGVVLTFEPGPGFVREGARPSLAALLGERMRGGRRALALAGLAGILLVVPGIVAAGFTRLFIDRVLASQTQSWLMPLIGALAAFALLRATLTYLQQVTLARSQAAFSTSMAVAQMWRLLHLRLGFFAQRFAGDIAHRFTLIDRLSGIAAGSLVPAAVALVSVGAYGGALVALDGTLGLLAAAATALVLLITVAAGRILEDVGMRLVKDESRWQAATIQGVAAAADVKAGGTERLFLARWMGHHARVIDADQRARVLSLWLGQAAALVMALATVGVLVAGGRRVIDGATTIGVLLAVQTLLASLSGPVLALVGIGGQLQQVRGIAERLDDVAHYGAEPEPDGERGDAAALDHGLALELDGVAFGYGPLDPPFVTDVTWSLPAGSRIALVGASGSGKSTVGRLMVGLIEPRAGEVRLGGALLRDWPRARLRKAIGYLEQDPGLFAGTVRDTITLWDASLPEERILRAAQDAGAHAFIAGREGGYDARVGESGANLSGGERQRLALARALAVDPLVLVLDEATSALDAPVEAEIMAAIRRRGCTCVVITHRLATVRDCDAILVLDRGRVVETGTHDALIARSGAYRALVQA</sequence>
<keyword evidence="6" id="KW-0547">Nucleotide-binding</keyword>
<dbReference type="GO" id="GO:0005524">
    <property type="term" value="F:ATP binding"/>
    <property type="evidence" value="ECO:0007669"/>
    <property type="project" value="UniProtKB-KW"/>
</dbReference>
<organism evidence="16 17">
    <name type="scientific">Methylobacterium nonmethylotrophicum</name>
    <dbReference type="NCBI Taxonomy" id="1141884"/>
    <lineage>
        <taxon>Bacteria</taxon>
        <taxon>Pseudomonadati</taxon>
        <taxon>Pseudomonadota</taxon>
        <taxon>Alphaproteobacteria</taxon>
        <taxon>Hyphomicrobiales</taxon>
        <taxon>Methylobacteriaceae</taxon>
        <taxon>Methylobacterium</taxon>
    </lineage>
</organism>
<evidence type="ECO:0000313" key="16">
    <source>
        <dbReference type="EMBL" id="TGE01065.1"/>
    </source>
</evidence>
<dbReference type="GO" id="GO:0034040">
    <property type="term" value="F:ATPase-coupled lipid transmembrane transporter activity"/>
    <property type="evidence" value="ECO:0007669"/>
    <property type="project" value="TreeGrafter"/>
</dbReference>
<dbReference type="InterPro" id="IPR039421">
    <property type="entry name" value="Type_1_exporter"/>
</dbReference>
<accession>A0A4Z0NU92</accession>
<feature type="transmembrane region" description="Helical" evidence="12">
    <location>
        <begin position="218"/>
        <end position="239"/>
    </location>
</feature>
<feature type="domain" description="Peptidase C39" evidence="15">
    <location>
        <begin position="32"/>
        <end position="152"/>
    </location>
</feature>
<comment type="caution">
    <text evidence="16">The sequence shown here is derived from an EMBL/GenBank/DDBJ whole genome shotgun (WGS) entry which is preliminary data.</text>
</comment>
<keyword evidence="3" id="KW-0813">Transport</keyword>
<dbReference type="Gene3D" id="1.20.1560.10">
    <property type="entry name" value="ABC transporter type 1, transmembrane domain"/>
    <property type="match status" value="1"/>
</dbReference>
<dbReference type="InterPro" id="IPR003439">
    <property type="entry name" value="ABC_transporter-like_ATP-bd"/>
</dbReference>
<evidence type="ECO:0000256" key="6">
    <source>
        <dbReference type="ARBA" id="ARBA00022741"/>
    </source>
</evidence>
<evidence type="ECO:0000256" key="8">
    <source>
        <dbReference type="ARBA" id="ARBA00022927"/>
    </source>
</evidence>
<dbReference type="InterPro" id="IPR003593">
    <property type="entry name" value="AAA+_ATPase"/>
</dbReference>